<name>A0A9J5ZB47_SOLCO</name>
<protein>
    <submittedName>
        <fullName evidence="1">Uncharacterized protein</fullName>
    </submittedName>
</protein>
<dbReference type="Proteomes" id="UP000824120">
    <property type="component" value="Chromosome 4"/>
</dbReference>
<keyword evidence="2" id="KW-1185">Reference proteome</keyword>
<evidence type="ECO:0000313" key="1">
    <source>
        <dbReference type="EMBL" id="KAG5610195.1"/>
    </source>
</evidence>
<accession>A0A9J5ZB47</accession>
<dbReference type="EMBL" id="JACXVP010000004">
    <property type="protein sequence ID" value="KAG5610195.1"/>
    <property type="molecule type" value="Genomic_DNA"/>
</dbReference>
<dbReference type="AlphaFoldDB" id="A0A9J5ZB47"/>
<sequence length="72" mass="8491">MTRMISCWVLKSVANMETYFQCKLHGRRTIQVKIFDLVHSIENATSLDGGIVKILIYDPSSLYRDWRRELRS</sequence>
<evidence type="ECO:0000313" key="2">
    <source>
        <dbReference type="Proteomes" id="UP000824120"/>
    </source>
</evidence>
<proteinExistence type="predicted"/>
<reference evidence="1 2" key="1">
    <citation type="submission" date="2020-09" db="EMBL/GenBank/DDBJ databases">
        <title>De no assembly of potato wild relative species, Solanum commersonii.</title>
        <authorList>
            <person name="Cho K."/>
        </authorList>
    </citation>
    <scope>NUCLEOTIDE SEQUENCE [LARGE SCALE GENOMIC DNA]</scope>
    <source>
        <strain evidence="1">LZ3.2</strain>
        <tissue evidence="1">Leaf</tissue>
    </source>
</reference>
<gene>
    <name evidence="1" type="ORF">H5410_021476</name>
</gene>
<comment type="caution">
    <text evidence="1">The sequence shown here is derived from an EMBL/GenBank/DDBJ whole genome shotgun (WGS) entry which is preliminary data.</text>
</comment>
<organism evidence="1 2">
    <name type="scientific">Solanum commersonii</name>
    <name type="common">Commerson's wild potato</name>
    <name type="synonym">Commerson's nightshade</name>
    <dbReference type="NCBI Taxonomy" id="4109"/>
    <lineage>
        <taxon>Eukaryota</taxon>
        <taxon>Viridiplantae</taxon>
        <taxon>Streptophyta</taxon>
        <taxon>Embryophyta</taxon>
        <taxon>Tracheophyta</taxon>
        <taxon>Spermatophyta</taxon>
        <taxon>Magnoliopsida</taxon>
        <taxon>eudicotyledons</taxon>
        <taxon>Gunneridae</taxon>
        <taxon>Pentapetalae</taxon>
        <taxon>asterids</taxon>
        <taxon>lamiids</taxon>
        <taxon>Solanales</taxon>
        <taxon>Solanaceae</taxon>
        <taxon>Solanoideae</taxon>
        <taxon>Solaneae</taxon>
        <taxon>Solanum</taxon>
    </lineage>
</organism>